<proteinExistence type="predicted"/>
<organism evidence="1 2">
    <name type="scientific">Rhizoctonia solani AG-3 Rhs1AP</name>
    <dbReference type="NCBI Taxonomy" id="1086054"/>
    <lineage>
        <taxon>Eukaryota</taxon>
        <taxon>Fungi</taxon>
        <taxon>Dikarya</taxon>
        <taxon>Basidiomycota</taxon>
        <taxon>Agaricomycotina</taxon>
        <taxon>Agaricomycetes</taxon>
        <taxon>Cantharellales</taxon>
        <taxon>Ceratobasidiaceae</taxon>
        <taxon>Rhizoctonia</taxon>
    </lineage>
</organism>
<evidence type="ECO:0000313" key="2">
    <source>
        <dbReference type="Proteomes" id="UP000030108"/>
    </source>
</evidence>
<gene>
    <name evidence="1" type="ORF">RSOL_377160</name>
</gene>
<accession>X8JB93</accession>
<name>X8JB93_9AGAM</name>
<dbReference type="SUPFAM" id="SSF52047">
    <property type="entry name" value="RNI-like"/>
    <property type="match status" value="1"/>
</dbReference>
<dbReference type="EMBL" id="JATN01000319">
    <property type="protein sequence ID" value="EUC60929.1"/>
    <property type="molecule type" value="Genomic_DNA"/>
</dbReference>
<comment type="caution">
    <text evidence="1">The sequence shown here is derived from an EMBL/GenBank/DDBJ whole genome shotgun (WGS) entry which is preliminary data.</text>
</comment>
<reference evidence="2" key="1">
    <citation type="journal article" date="2014" name="Genome Announc.">
        <title>Draft genome sequence of the plant-pathogenic soil fungus Rhizoctonia solani anastomosis group 3 strain Rhs1AP.</title>
        <authorList>
            <person name="Cubeta M.A."/>
            <person name="Thomas E."/>
            <person name="Dean R.A."/>
            <person name="Jabaji S."/>
            <person name="Neate S.M."/>
            <person name="Tavantzis S."/>
            <person name="Toda T."/>
            <person name="Vilgalys R."/>
            <person name="Bharathan N."/>
            <person name="Fedorova-Abrams N."/>
            <person name="Pakala S.B."/>
            <person name="Pakala S.M."/>
            <person name="Zafar N."/>
            <person name="Joardar V."/>
            <person name="Losada L."/>
            <person name="Nierman W.C."/>
        </authorList>
    </citation>
    <scope>NUCLEOTIDE SEQUENCE [LARGE SCALE GENOMIC DNA]</scope>
    <source>
        <strain evidence="2">AG-3</strain>
    </source>
</reference>
<evidence type="ECO:0008006" key="3">
    <source>
        <dbReference type="Google" id="ProtNLM"/>
    </source>
</evidence>
<dbReference type="Proteomes" id="UP000030108">
    <property type="component" value="Unassembled WGS sequence"/>
</dbReference>
<sequence length="515" mass="57839">MAMRIDSALETFHTKLELRVTESRSVLARTRNQLLPPISCLSNEILSEIFTYVVFNPVDPSNPVSMKKSLVDIYQSLHSLLGVCSTWRDVVLARGSFWSIIPIVEPRSPGVSFHNGYKPRSTGISLGRSGSTNLHLAGIISAYNYGAELIEHIPRFGSINIISSSTSAISHLLSLFLGSGIPLKVSSLSLCLESNVPPSQIPPQRTSLSSCQRFQQKDLEDLVESLSVIRLSDVLFDWDRVKLSHRLVELELRNLNLGSDSNFISLLISLSSATELLTLKLIGVTTYPDPVTPQLTTTKPIISLPKLQTMVARNLQFNALDLLLSSITSRSHQLTLHLTRRSVEIPLDNLQTEEVTTQHLVDLFRQVTVNTLLLENFEGEGYWLSAADICELLWAMPNLETLRMHIWKFTTEFCEMIQRPNIPSECPQIKNMYLSQARIRDDKAFMNMVASYFKSLERMELAGSVIKGSQSAGFSGYLQGQEPIVAWLLENVPNFVLKTNQEVPPEFRAPVWQLW</sequence>
<protein>
    <recommendedName>
        <fullName evidence="3">F-box domain-containing protein</fullName>
    </recommendedName>
</protein>
<evidence type="ECO:0000313" key="1">
    <source>
        <dbReference type="EMBL" id="EUC60929.1"/>
    </source>
</evidence>
<dbReference type="AlphaFoldDB" id="X8JB93"/>